<dbReference type="Proteomes" id="UP000447833">
    <property type="component" value="Unassembled WGS sequence"/>
</dbReference>
<name>A0A845F135_9BACL</name>
<dbReference type="Pfam" id="PF06338">
    <property type="entry name" value="ComK"/>
    <property type="match status" value="1"/>
</dbReference>
<reference evidence="1 2" key="1">
    <citation type="submission" date="2019-11" db="EMBL/GenBank/DDBJ databases">
        <title>Genome sequences of 17 halophilic strains isolated from different environments.</title>
        <authorList>
            <person name="Furrow R.E."/>
        </authorList>
    </citation>
    <scope>NUCLEOTIDE SEQUENCE [LARGE SCALE GENOMIC DNA]</scope>
    <source>
        <strain evidence="1 2">22506_14_FS</strain>
    </source>
</reference>
<protein>
    <submittedName>
        <fullName evidence="1">Competence protein</fullName>
    </submittedName>
</protein>
<accession>A0A845F135</accession>
<sequence length="160" mass="18490">MVNIEAEIMNDYEISKSTRAIEVAKEVGYSSRIYDRSGIYLSETTPVDLIRQACLEAGVTYEGRRKAVIYHLKYEQQTPIIVSNWNAISVFPTESPESIDCCWVFYQHVRDTYAITKNTTKILFQDGFELTVPVSKGRLQKQMERTGRWVSHYSNNPVYC</sequence>
<dbReference type="GO" id="GO:0030420">
    <property type="term" value="P:establishment of competence for transformation"/>
    <property type="evidence" value="ECO:0007669"/>
    <property type="project" value="InterPro"/>
</dbReference>
<dbReference type="EMBL" id="WMEY01000004">
    <property type="protein sequence ID" value="MYL64454.1"/>
    <property type="molecule type" value="Genomic_DNA"/>
</dbReference>
<dbReference type="RefSeq" id="WP_160919903.1">
    <property type="nucleotide sequence ID" value="NZ_WMEY01000004.1"/>
</dbReference>
<dbReference type="InterPro" id="IPR010461">
    <property type="entry name" value="ComK"/>
</dbReference>
<comment type="caution">
    <text evidence="1">The sequence shown here is derived from an EMBL/GenBank/DDBJ whole genome shotgun (WGS) entry which is preliminary data.</text>
</comment>
<proteinExistence type="predicted"/>
<evidence type="ECO:0000313" key="1">
    <source>
        <dbReference type="EMBL" id="MYL64454.1"/>
    </source>
</evidence>
<organism evidence="1 2">
    <name type="scientific">Guptibacillus hwajinpoensis</name>
    <dbReference type="NCBI Taxonomy" id="208199"/>
    <lineage>
        <taxon>Bacteria</taxon>
        <taxon>Bacillati</taxon>
        <taxon>Bacillota</taxon>
        <taxon>Bacilli</taxon>
        <taxon>Bacillales</taxon>
        <taxon>Guptibacillaceae</taxon>
        <taxon>Guptibacillus</taxon>
    </lineage>
</organism>
<evidence type="ECO:0000313" key="2">
    <source>
        <dbReference type="Proteomes" id="UP000447833"/>
    </source>
</evidence>
<dbReference type="AlphaFoldDB" id="A0A845F135"/>
<gene>
    <name evidence="1" type="ORF">GLW07_13940</name>
</gene>